<dbReference type="InterPro" id="IPR003959">
    <property type="entry name" value="ATPase_AAA_core"/>
</dbReference>
<dbReference type="PANTHER" id="PTHR11669">
    <property type="entry name" value="REPLICATION FACTOR C / DNA POLYMERASE III GAMMA-TAU SUBUNIT"/>
    <property type="match status" value="1"/>
</dbReference>
<dbReference type="STRING" id="74969.FAD_1690"/>
<dbReference type="Gene3D" id="1.10.8.60">
    <property type="match status" value="1"/>
</dbReference>
<dbReference type="Pfam" id="PF00004">
    <property type="entry name" value="AAA"/>
    <property type="match status" value="1"/>
</dbReference>
<reference evidence="9 11" key="1">
    <citation type="submission" date="2011-10" db="EMBL/GenBank/DDBJ databases">
        <title>Metabolic and evolutionary patterns in the extreme acidophile Ferroplasma acidiphilum.</title>
        <authorList>
            <person name="Golyshina O.V."/>
            <person name="Kozyavkin S.A."/>
            <person name="Tatusov R.L."/>
            <person name="Slesarev A.I."/>
            <person name="Golyshin P.N."/>
        </authorList>
    </citation>
    <scope>NUCLEOTIDE SEQUENCE [LARGE SCALE GENOMIC DNA]</scope>
    <source>
        <strain evidence="9">Berkeley</strain>
        <strain evidence="11">Y</strain>
    </source>
</reference>
<evidence type="ECO:0000256" key="6">
    <source>
        <dbReference type="ARBA" id="ARBA00031749"/>
    </source>
</evidence>
<dbReference type="Gene3D" id="3.40.50.300">
    <property type="entry name" value="P-loop containing nucleotide triphosphate hydrolases"/>
    <property type="match status" value="1"/>
</dbReference>
<dbReference type="GO" id="GO:0003677">
    <property type="term" value="F:DNA binding"/>
    <property type="evidence" value="ECO:0007669"/>
    <property type="project" value="InterPro"/>
</dbReference>
<organism evidence="9 11">
    <name type="scientific">Ferroplasma acidiphilum</name>
    <dbReference type="NCBI Taxonomy" id="74969"/>
    <lineage>
        <taxon>Archaea</taxon>
        <taxon>Methanobacteriati</taxon>
        <taxon>Thermoplasmatota</taxon>
        <taxon>Thermoplasmata</taxon>
        <taxon>Thermoplasmatales</taxon>
        <taxon>Ferroplasmaceae</taxon>
        <taxon>Ferroplasma</taxon>
    </lineage>
</organism>
<dbReference type="PANTHER" id="PTHR11669:SF20">
    <property type="entry name" value="REPLICATION FACTOR C SUBUNIT 4"/>
    <property type="match status" value="1"/>
</dbReference>
<dbReference type="Gene3D" id="1.20.272.10">
    <property type="match status" value="1"/>
</dbReference>
<dbReference type="GO" id="GO:0006261">
    <property type="term" value="P:DNA-templated DNA replication"/>
    <property type="evidence" value="ECO:0007669"/>
    <property type="project" value="TreeGrafter"/>
</dbReference>
<dbReference type="GO" id="GO:0006281">
    <property type="term" value="P:DNA repair"/>
    <property type="evidence" value="ECO:0007669"/>
    <property type="project" value="TreeGrafter"/>
</dbReference>
<dbReference type="CDD" id="cd00009">
    <property type="entry name" value="AAA"/>
    <property type="match status" value="1"/>
</dbReference>
<comment type="similarity">
    <text evidence="1 7">Belongs to the activator 1 small subunits family. RfcS subfamily.</text>
</comment>
<dbReference type="InterPro" id="IPR050238">
    <property type="entry name" value="DNA_Rep/Repair_Clamp_Loader"/>
</dbReference>
<dbReference type="HAMAP" id="MF_01509">
    <property type="entry name" value="RfcS"/>
    <property type="match status" value="1"/>
</dbReference>
<dbReference type="GO" id="GO:0016887">
    <property type="term" value="F:ATP hydrolysis activity"/>
    <property type="evidence" value="ECO:0007669"/>
    <property type="project" value="InterPro"/>
</dbReference>
<dbReference type="GeneID" id="16024962"/>
<dbReference type="SMART" id="SM00382">
    <property type="entry name" value="AAA"/>
    <property type="match status" value="1"/>
</dbReference>
<dbReference type="Pfam" id="PF08542">
    <property type="entry name" value="Rep_fac_C"/>
    <property type="match status" value="1"/>
</dbReference>
<dbReference type="GO" id="GO:0005524">
    <property type="term" value="F:ATP binding"/>
    <property type="evidence" value="ECO:0007669"/>
    <property type="project" value="UniProtKB-UniRule"/>
</dbReference>
<dbReference type="Proteomes" id="UP000192050">
    <property type="component" value="Chromosome"/>
</dbReference>
<keyword evidence="4 7" id="KW-0547">Nucleotide-binding</keyword>
<dbReference type="InterPro" id="IPR008921">
    <property type="entry name" value="DNA_pol3_clamp-load_cplx_C"/>
</dbReference>
<feature type="domain" description="AAA+ ATPase" evidence="8">
    <location>
        <begin position="35"/>
        <end position="160"/>
    </location>
</feature>
<evidence type="ECO:0000313" key="12">
    <source>
        <dbReference type="Proteomes" id="UP000546917"/>
    </source>
</evidence>
<proteinExistence type="inferred from homology"/>
<dbReference type="InterPro" id="IPR023748">
    <property type="entry name" value="Rep_factor-C_ssu_arc"/>
</dbReference>
<evidence type="ECO:0000313" key="10">
    <source>
        <dbReference type="EMBL" id="NOL60413.1"/>
    </source>
</evidence>
<dbReference type="GO" id="GO:0005663">
    <property type="term" value="C:DNA replication factor C complex"/>
    <property type="evidence" value="ECO:0007669"/>
    <property type="project" value="InterPro"/>
</dbReference>
<dbReference type="InterPro" id="IPR013748">
    <property type="entry name" value="Rep_factorC_C"/>
</dbReference>
<name>A0A1V0N5Z2_9ARCH</name>
<dbReference type="OrthoDB" id="7928at2157"/>
<protein>
    <recommendedName>
        <fullName evidence="2 7">Replication factor C small subunit</fullName>
        <shortName evidence="7">RFC small subunit</shortName>
    </recommendedName>
    <alternativeName>
        <fullName evidence="6 7">Clamp loader small subunit</fullName>
    </alternativeName>
</protein>
<evidence type="ECO:0000256" key="1">
    <source>
        <dbReference type="ARBA" id="ARBA00009668"/>
    </source>
</evidence>
<dbReference type="NCBIfam" id="NF001679">
    <property type="entry name" value="PRK00440.1"/>
    <property type="match status" value="1"/>
</dbReference>
<evidence type="ECO:0000259" key="8">
    <source>
        <dbReference type="SMART" id="SM00382"/>
    </source>
</evidence>
<evidence type="ECO:0000256" key="7">
    <source>
        <dbReference type="HAMAP-Rule" id="MF_01509"/>
    </source>
</evidence>
<dbReference type="GO" id="GO:0003689">
    <property type="term" value="F:DNA clamp loader activity"/>
    <property type="evidence" value="ECO:0007669"/>
    <property type="project" value="UniProtKB-UniRule"/>
</dbReference>
<feature type="binding site" evidence="7">
    <location>
        <begin position="43"/>
        <end position="50"/>
    </location>
    <ligand>
        <name>ATP</name>
        <dbReference type="ChEBI" id="CHEBI:30616"/>
    </ligand>
</feature>
<dbReference type="InterPro" id="IPR003593">
    <property type="entry name" value="AAA+_ATPase"/>
</dbReference>
<dbReference type="InterPro" id="IPR027417">
    <property type="entry name" value="P-loop_NTPase"/>
</dbReference>
<dbReference type="AlphaFoldDB" id="A0A1V0N5Z2"/>
<comment type="subunit">
    <text evidence="7">Heteromultimer composed of small subunits (RfcS) and large subunits (RfcL).</text>
</comment>
<evidence type="ECO:0000313" key="9">
    <source>
        <dbReference type="EMBL" id="ARD85531.1"/>
    </source>
</evidence>
<dbReference type="Pfam" id="PF21960">
    <property type="entry name" value="RCF1-5-like_lid"/>
    <property type="match status" value="1"/>
</dbReference>
<gene>
    <name evidence="7" type="primary">rfcS</name>
    <name evidence="9" type="ORF">FAD_1690</name>
    <name evidence="10" type="ORF">HLB00_06145</name>
</gene>
<dbReference type="RefSeq" id="WP_009886831.1">
    <property type="nucleotide sequence ID" value="NZ_CP015363.1"/>
</dbReference>
<dbReference type="FunFam" id="3.40.50.300:FF:000952">
    <property type="entry name" value="Replication factor C subunit 2"/>
    <property type="match status" value="1"/>
</dbReference>
<dbReference type="EMBL" id="CP015363">
    <property type="protein sequence ID" value="ARD85531.1"/>
    <property type="molecule type" value="Genomic_DNA"/>
</dbReference>
<dbReference type="SUPFAM" id="SSF52540">
    <property type="entry name" value="P-loop containing nucleoside triphosphate hydrolases"/>
    <property type="match status" value="1"/>
</dbReference>
<evidence type="ECO:0000256" key="2">
    <source>
        <dbReference type="ARBA" id="ARBA00014164"/>
    </source>
</evidence>
<keyword evidence="11" id="KW-1185">Reference proteome</keyword>
<accession>A0A1V0N5Z2</accession>
<dbReference type="CDD" id="cd18140">
    <property type="entry name" value="HLD_clamp_RFC"/>
    <property type="match status" value="1"/>
</dbReference>
<dbReference type="EMBL" id="JABGBP010000211">
    <property type="protein sequence ID" value="NOL60413.1"/>
    <property type="molecule type" value="Genomic_DNA"/>
</dbReference>
<keyword evidence="3 7" id="KW-0235">DNA replication</keyword>
<evidence type="ECO:0000313" key="11">
    <source>
        <dbReference type="Proteomes" id="UP000192050"/>
    </source>
</evidence>
<keyword evidence="5 7" id="KW-0067">ATP-binding</keyword>
<dbReference type="KEGG" id="fai:FAD_1690"/>
<sequence length="318" mass="35886">MLNIWTEKYRPSKLSDVIGEKGNINRLNAYVKDKNIPHLIFAGPQGTGKTSTAIALAISLFGDSWKENFMELNASNDRGIDIIRDNIKNFAKIRPSNDLGFKIIFLDEADHLTGDAQAALRRTMEMFYNTTRFIFSCNYSSKIIPPIQSRCVVLRFKPIDRESMKNRLKDIAKKENFEIDDDSLDAIYEISDGDMRKAVNVLQAVKLSGKVSATAIYEISGEINRDEYKNLINMAIEGNFNDARNYLDKMLIDYGLSGIDIIKGMHSSIRGEQIAYKQKLEIIMALAEAEFRIVEGGTDNIQMDALLAKLSYIGSEIN</sequence>
<evidence type="ECO:0000256" key="3">
    <source>
        <dbReference type="ARBA" id="ARBA00022705"/>
    </source>
</evidence>
<dbReference type="SUPFAM" id="SSF48019">
    <property type="entry name" value="post-AAA+ oligomerization domain-like"/>
    <property type="match status" value="1"/>
</dbReference>
<comment type="function">
    <text evidence="7">Part of the RFC clamp loader complex which loads the PCNA sliding clamp onto DNA.</text>
</comment>
<evidence type="ECO:0000256" key="4">
    <source>
        <dbReference type="ARBA" id="ARBA00022741"/>
    </source>
</evidence>
<dbReference type="Proteomes" id="UP000546917">
    <property type="component" value="Unassembled WGS sequence"/>
</dbReference>
<dbReference type="InterPro" id="IPR047854">
    <property type="entry name" value="RFC_lid"/>
</dbReference>
<reference evidence="10 12" key="2">
    <citation type="submission" date="2020-05" db="EMBL/GenBank/DDBJ databases">
        <authorList>
            <person name="Zhang R."/>
        </authorList>
    </citation>
    <scope>NUCLEOTIDE SEQUENCE [LARGE SCALE GENOMIC DNA]</scope>
    <source>
        <strain evidence="10 12">DSM 28986</strain>
    </source>
</reference>
<evidence type="ECO:0000256" key="5">
    <source>
        <dbReference type="ARBA" id="ARBA00022840"/>
    </source>
</evidence>